<keyword evidence="2" id="KW-0812">Transmembrane</keyword>
<dbReference type="Proteomes" id="UP000607653">
    <property type="component" value="Unassembled WGS sequence"/>
</dbReference>
<gene>
    <name evidence="3" type="ORF">HUJ06_015023</name>
</gene>
<name>A0A822Z7X2_NELNU</name>
<feature type="transmembrane region" description="Helical" evidence="2">
    <location>
        <begin position="16"/>
        <end position="37"/>
    </location>
</feature>
<feature type="region of interest" description="Disordered" evidence="1">
    <location>
        <begin position="37"/>
        <end position="89"/>
    </location>
</feature>
<evidence type="ECO:0000313" key="4">
    <source>
        <dbReference type="Proteomes" id="UP000607653"/>
    </source>
</evidence>
<keyword evidence="2" id="KW-1133">Transmembrane helix</keyword>
<protein>
    <submittedName>
        <fullName evidence="3">Uncharacterized protein</fullName>
    </submittedName>
</protein>
<evidence type="ECO:0000256" key="2">
    <source>
        <dbReference type="SAM" id="Phobius"/>
    </source>
</evidence>
<reference evidence="3 4" key="1">
    <citation type="journal article" date="2020" name="Mol. Biol. Evol.">
        <title>Distinct Expression and Methylation Patterns for Genes with Different Fates following a Single Whole-Genome Duplication in Flowering Plants.</title>
        <authorList>
            <person name="Shi T."/>
            <person name="Rahmani R.S."/>
            <person name="Gugger P.F."/>
            <person name="Wang M."/>
            <person name="Li H."/>
            <person name="Zhang Y."/>
            <person name="Li Z."/>
            <person name="Wang Q."/>
            <person name="Van de Peer Y."/>
            <person name="Marchal K."/>
            <person name="Chen J."/>
        </authorList>
    </citation>
    <scope>NUCLEOTIDE SEQUENCE [LARGE SCALE GENOMIC DNA]</scope>
    <source>
        <tissue evidence="3">Leaf</tissue>
    </source>
</reference>
<feature type="compositionally biased region" description="Basic and acidic residues" evidence="1">
    <location>
        <begin position="67"/>
        <end position="89"/>
    </location>
</feature>
<dbReference type="AlphaFoldDB" id="A0A822Z7X2"/>
<proteinExistence type="predicted"/>
<accession>A0A822Z7X2</accession>
<comment type="caution">
    <text evidence="3">The sequence shown here is derived from an EMBL/GenBank/DDBJ whole genome shotgun (WGS) entry which is preliminary data.</text>
</comment>
<keyword evidence="4" id="KW-1185">Reference proteome</keyword>
<keyword evidence="2" id="KW-0472">Membrane</keyword>
<sequence length="89" mass="9568">MSTDISSSLSSLTHGVGLWAIICVLIVLVGLFGSLACRPREDGRTNSNVDNNVNKDEEKGEEGENDNNEKGGEENDSNKKGGEENDETK</sequence>
<evidence type="ECO:0000256" key="1">
    <source>
        <dbReference type="SAM" id="MobiDB-lite"/>
    </source>
</evidence>
<evidence type="ECO:0000313" key="3">
    <source>
        <dbReference type="EMBL" id="DAD40700.1"/>
    </source>
</evidence>
<organism evidence="3 4">
    <name type="scientific">Nelumbo nucifera</name>
    <name type="common">Sacred lotus</name>
    <dbReference type="NCBI Taxonomy" id="4432"/>
    <lineage>
        <taxon>Eukaryota</taxon>
        <taxon>Viridiplantae</taxon>
        <taxon>Streptophyta</taxon>
        <taxon>Embryophyta</taxon>
        <taxon>Tracheophyta</taxon>
        <taxon>Spermatophyta</taxon>
        <taxon>Magnoliopsida</taxon>
        <taxon>Proteales</taxon>
        <taxon>Nelumbonaceae</taxon>
        <taxon>Nelumbo</taxon>
    </lineage>
</organism>
<dbReference type="EMBL" id="DUZY01000005">
    <property type="protein sequence ID" value="DAD40700.1"/>
    <property type="molecule type" value="Genomic_DNA"/>
</dbReference>